<dbReference type="EMBL" id="JASJOS010000013">
    <property type="protein sequence ID" value="MDJ1484105.1"/>
    <property type="molecule type" value="Genomic_DNA"/>
</dbReference>
<accession>A0AAE3QVM9</accession>
<name>A0AAE3QVM9_9BACT</name>
<evidence type="ECO:0000313" key="2">
    <source>
        <dbReference type="Proteomes" id="UP001241110"/>
    </source>
</evidence>
<dbReference type="RefSeq" id="WP_313984938.1">
    <property type="nucleotide sequence ID" value="NZ_JASJOS010000013.1"/>
</dbReference>
<gene>
    <name evidence="1" type="ORF">QNI16_26645</name>
</gene>
<protein>
    <submittedName>
        <fullName evidence="1">Uncharacterized protein</fullName>
    </submittedName>
</protein>
<comment type="caution">
    <text evidence="1">The sequence shown here is derived from an EMBL/GenBank/DDBJ whole genome shotgun (WGS) entry which is preliminary data.</text>
</comment>
<evidence type="ECO:0000313" key="1">
    <source>
        <dbReference type="EMBL" id="MDJ1484105.1"/>
    </source>
</evidence>
<dbReference type="Proteomes" id="UP001241110">
    <property type="component" value="Unassembled WGS sequence"/>
</dbReference>
<sequence length="164" mass="19665">MDKLRLVKTLENTPREYFEFVINDKSLLNYFAEVYTSWKMDEPTLDESLIGVFNTSHSKEGQRLQVKAFLREEVTQTEYCNYLPHLSDWSLTDIQQSLNEDFNGEEVMLYCCPCGDRYCPGIAVKVTIEDDYFIWSFDEENLLQFRFHEQEYRKVFRSYLKEIL</sequence>
<reference evidence="1" key="1">
    <citation type="submission" date="2023-05" db="EMBL/GenBank/DDBJ databases">
        <authorList>
            <person name="Zhang X."/>
        </authorList>
    </citation>
    <scope>NUCLEOTIDE SEQUENCE</scope>
    <source>
        <strain evidence="1">YF14B1</strain>
    </source>
</reference>
<dbReference type="AlphaFoldDB" id="A0AAE3QVM9"/>
<proteinExistence type="predicted"/>
<organism evidence="1 2">
    <name type="scientific">Xanthocytophaga flava</name>
    <dbReference type="NCBI Taxonomy" id="3048013"/>
    <lineage>
        <taxon>Bacteria</taxon>
        <taxon>Pseudomonadati</taxon>
        <taxon>Bacteroidota</taxon>
        <taxon>Cytophagia</taxon>
        <taxon>Cytophagales</taxon>
        <taxon>Rhodocytophagaceae</taxon>
        <taxon>Xanthocytophaga</taxon>
    </lineage>
</organism>